<feature type="compositionally biased region" description="Basic and acidic residues" evidence="1">
    <location>
        <begin position="115"/>
        <end position="137"/>
    </location>
</feature>
<keyword evidence="3" id="KW-1185">Reference proteome</keyword>
<feature type="compositionally biased region" description="Basic and acidic residues" evidence="1">
    <location>
        <begin position="12"/>
        <end position="31"/>
    </location>
</feature>
<evidence type="ECO:0000256" key="1">
    <source>
        <dbReference type="SAM" id="MobiDB-lite"/>
    </source>
</evidence>
<feature type="region of interest" description="Disordered" evidence="1">
    <location>
        <begin position="1"/>
        <end position="54"/>
    </location>
</feature>
<evidence type="ECO:0000313" key="3">
    <source>
        <dbReference type="Proteomes" id="UP000000311"/>
    </source>
</evidence>
<reference evidence="2 3" key="1">
    <citation type="journal article" date="2010" name="Science">
        <title>Genomic comparison of the ants Camponotus floridanus and Harpegnathos saltator.</title>
        <authorList>
            <person name="Bonasio R."/>
            <person name="Zhang G."/>
            <person name="Ye C."/>
            <person name="Mutti N.S."/>
            <person name="Fang X."/>
            <person name="Qin N."/>
            <person name="Donahue G."/>
            <person name="Yang P."/>
            <person name="Li Q."/>
            <person name="Li C."/>
            <person name="Zhang P."/>
            <person name="Huang Z."/>
            <person name="Berger S.L."/>
            <person name="Reinberg D."/>
            <person name="Wang J."/>
            <person name="Liebig J."/>
        </authorList>
    </citation>
    <scope>NUCLEOTIDE SEQUENCE [LARGE SCALE GENOMIC DNA]</scope>
    <source>
        <strain evidence="3">C129</strain>
    </source>
</reference>
<feature type="compositionally biased region" description="Polar residues" evidence="1">
    <location>
        <begin position="156"/>
        <end position="172"/>
    </location>
</feature>
<feature type="compositionally biased region" description="Basic residues" evidence="1">
    <location>
        <begin position="174"/>
        <end position="185"/>
    </location>
</feature>
<feature type="region of interest" description="Disordered" evidence="1">
    <location>
        <begin position="115"/>
        <end position="185"/>
    </location>
</feature>
<protein>
    <submittedName>
        <fullName evidence="2">Uncharacterized protein</fullName>
    </submittedName>
</protein>
<gene>
    <name evidence="2" type="ORF">EAG_04957</name>
</gene>
<evidence type="ECO:0000313" key="2">
    <source>
        <dbReference type="EMBL" id="EFN65375.1"/>
    </source>
</evidence>
<name>E2AMF1_CAMFO</name>
<proteinExistence type="predicted"/>
<dbReference type="AlphaFoldDB" id="E2AMF1"/>
<dbReference type="InParanoid" id="E2AMF1"/>
<sequence>MTVMLGGTRTGVENDKRERKGTESERGEKSSSKRPPWGPEGLVREGANPNNSTRIYIPARTRWRTVPGLKGPSFQGRLARSPNAPAAIFAKDHACPKAKRPCISLSSNMLYRIEKEAEKPEIEIEREEEREKEGKRERERKRKEKENSAVRGSLKSEPSITNGSKSYLSVTSAHRYRMPKRGQIL</sequence>
<accession>E2AMF1</accession>
<dbReference type="EMBL" id="GL440813">
    <property type="protein sequence ID" value="EFN65375.1"/>
    <property type="molecule type" value="Genomic_DNA"/>
</dbReference>
<organism evidence="3">
    <name type="scientific">Camponotus floridanus</name>
    <name type="common">Florida carpenter ant</name>
    <dbReference type="NCBI Taxonomy" id="104421"/>
    <lineage>
        <taxon>Eukaryota</taxon>
        <taxon>Metazoa</taxon>
        <taxon>Ecdysozoa</taxon>
        <taxon>Arthropoda</taxon>
        <taxon>Hexapoda</taxon>
        <taxon>Insecta</taxon>
        <taxon>Pterygota</taxon>
        <taxon>Neoptera</taxon>
        <taxon>Endopterygota</taxon>
        <taxon>Hymenoptera</taxon>
        <taxon>Apocrita</taxon>
        <taxon>Aculeata</taxon>
        <taxon>Formicoidea</taxon>
        <taxon>Formicidae</taxon>
        <taxon>Formicinae</taxon>
        <taxon>Camponotus</taxon>
    </lineage>
</organism>
<dbReference type="Proteomes" id="UP000000311">
    <property type="component" value="Unassembled WGS sequence"/>
</dbReference>